<dbReference type="OrthoDB" id="1404228at2"/>
<dbReference type="EMBL" id="RAPE01000004">
    <property type="protein sequence ID" value="RKF13385.1"/>
    <property type="molecule type" value="Genomic_DNA"/>
</dbReference>
<dbReference type="InterPro" id="IPR011701">
    <property type="entry name" value="MFS"/>
</dbReference>
<feature type="transmembrane region" description="Helical" evidence="4">
    <location>
        <begin position="79"/>
        <end position="97"/>
    </location>
</feature>
<protein>
    <submittedName>
        <fullName evidence="6">MFS transporter</fullName>
    </submittedName>
</protein>
<dbReference type="InterPro" id="IPR050327">
    <property type="entry name" value="Proton-linked_MCT"/>
</dbReference>
<keyword evidence="1 4" id="KW-0812">Transmembrane</keyword>
<evidence type="ECO:0000256" key="3">
    <source>
        <dbReference type="ARBA" id="ARBA00023136"/>
    </source>
</evidence>
<dbReference type="InterPro" id="IPR036259">
    <property type="entry name" value="MFS_trans_sf"/>
</dbReference>
<feature type="transmembrane region" description="Helical" evidence="4">
    <location>
        <begin position="253"/>
        <end position="275"/>
    </location>
</feature>
<comment type="caution">
    <text evidence="6">The sequence shown here is derived from an EMBL/GenBank/DDBJ whole genome shotgun (WGS) entry which is preliminary data.</text>
</comment>
<evidence type="ECO:0000313" key="6">
    <source>
        <dbReference type="EMBL" id="RKF13385.1"/>
    </source>
</evidence>
<sequence>MNTLTFLRENARWLSAGVLLTFLSSFGQTFFISIFAGEIRAAFDLSHGEWGGIYTLGTTASAALMVWAGGLTDRFRVRGLGAIVLVMLMGACVFMALNPTWWLLPLAIFALRFTGQGMTSHIAAVAMSRWFIVRRGKALSVATLGFAAGEAVLPLLFVSLLLVVDWRLLWVVAGVVAVLGIPVLLLLLRAERTPQSMAQSDQAAGMEARQWTRNQAFRHWLFWFMIPALLGPSAFSTAFFFHQVHFADIKGVAHIEFVAIFPFFTGVSILAMVASGWALDKVGTARLIPFMQLPMVAAFATFALAQGVAGLWLGFFFLGLNTGVNTTLPAAFWAEFYGTRFLGSIKAMAAAVMVLGSAIGPGITGLGIDLGIGLERQYMAVAGYFVLTTVLMGIGIARARPLLPARAA</sequence>
<dbReference type="SUPFAM" id="SSF103473">
    <property type="entry name" value="MFS general substrate transporter"/>
    <property type="match status" value="1"/>
</dbReference>
<dbReference type="GO" id="GO:0022857">
    <property type="term" value="F:transmembrane transporter activity"/>
    <property type="evidence" value="ECO:0007669"/>
    <property type="project" value="InterPro"/>
</dbReference>
<evidence type="ECO:0000256" key="2">
    <source>
        <dbReference type="ARBA" id="ARBA00022989"/>
    </source>
</evidence>
<dbReference type="InterPro" id="IPR020846">
    <property type="entry name" value="MFS_dom"/>
</dbReference>
<evidence type="ECO:0000259" key="5">
    <source>
        <dbReference type="PROSITE" id="PS50850"/>
    </source>
</evidence>
<dbReference type="Gene3D" id="1.20.1250.20">
    <property type="entry name" value="MFS general substrate transporter like domains"/>
    <property type="match status" value="1"/>
</dbReference>
<dbReference type="PANTHER" id="PTHR11360:SF308">
    <property type="entry name" value="BLL3089 PROTEIN"/>
    <property type="match status" value="1"/>
</dbReference>
<feature type="transmembrane region" description="Helical" evidence="4">
    <location>
        <begin position="51"/>
        <end position="72"/>
    </location>
</feature>
<dbReference type="PANTHER" id="PTHR11360">
    <property type="entry name" value="MONOCARBOXYLATE TRANSPORTER"/>
    <property type="match status" value="1"/>
</dbReference>
<dbReference type="PROSITE" id="PS50850">
    <property type="entry name" value="MFS"/>
    <property type="match status" value="1"/>
</dbReference>
<keyword evidence="3 4" id="KW-0472">Membrane</keyword>
<organism evidence="6 7">
    <name type="scientific">Roseovarius spongiae</name>
    <dbReference type="NCBI Taxonomy" id="2320272"/>
    <lineage>
        <taxon>Bacteria</taxon>
        <taxon>Pseudomonadati</taxon>
        <taxon>Pseudomonadota</taxon>
        <taxon>Alphaproteobacteria</taxon>
        <taxon>Rhodobacterales</taxon>
        <taxon>Roseobacteraceae</taxon>
        <taxon>Roseovarius</taxon>
    </lineage>
</organism>
<gene>
    <name evidence="6" type="ORF">D6850_13855</name>
</gene>
<feature type="transmembrane region" description="Helical" evidence="4">
    <location>
        <begin position="220"/>
        <end position="241"/>
    </location>
</feature>
<feature type="transmembrane region" description="Helical" evidence="4">
    <location>
        <begin position="348"/>
        <end position="372"/>
    </location>
</feature>
<feature type="transmembrane region" description="Helical" evidence="4">
    <location>
        <begin position="138"/>
        <end position="162"/>
    </location>
</feature>
<evidence type="ECO:0000313" key="7">
    <source>
        <dbReference type="Proteomes" id="UP000281128"/>
    </source>
</evidence>
<evidence type="ECO:0000256" key="4">
    <source>
        <dbReference type="SAM" id="Phobius"/>
    </source>
</evidence>
<name>A0A3A8ARE3_9RHOB</name>
<feature type="transmembrane region" description="Helical" evidence="4">
    <location>
        <begin position="168"/>
        <end position="188"/>
    </location>
</feature>
<feature type="transmembrane region" description="Helical" evidence="4">
    <location>
        <begin position="287"/>
        <end position="305"/>
    </location>
</feature>
<feature type="domain" description="Major facilitator superfamily (MFS) profile" evidence="5">
    <location>
        <begin position="13"/>
        <end position="400"/>
    </location>
</feature>
<feature type="transmembrane region" description="Helical" evidence="4">
    <location>
        <begin position="103"/>
        <end position="126"/>
    </location>
</feature>
<keyword evidence="2 4" id="KW-1133">Transmembrane helix</keyword>
<feature type="transmembrane region" description="Helical" evidence="4">
    <location>
        <begin position="311"/>
        <end position="336"/>
    </location>
</feature>
<dbReference type="RefSeq" id="WP_121167991.1">
    <property type="nucleotide sequence ID" value="NZ_RAPE01000004.1"/>
</dbReference>
<dbReference type="Pfam" id="PF07690">
    <property type="entry name" value="MFS_1"/>
    <property type="match status" value="1"/>
</dbReference>
<evidence type="ECO:0000256" key="1">
    <source>
        <dbReference type="ARBA" id="ARBA00022692"/>
    </source>
</evidence>
<dbReference type="AlphaFoldDB" id="A0A3A8ARE3"/>
<accession>A0A3A8ARE3</accession>
<dbReference type="Proteomes" id="UP000281128">
    <property type="component" value="Unassembled WGS sequence"/>
</dbReference>
<reference evidence="6 7" key="1">
    <citation type="submission" date="2018-09" db="EMBL/GenBank/DDBJ databases">
        <title>Roseovarius spongiae sp. nov., isolated from a marine sponge.</title>
        <authorList>
            <person name="Zhuang L."/>
            <person name="Luo L."/>
        </authorList>
    </citation>
    <scope>NUCLEOTIDE SEQUENCE [LARGE SCALE GENOMIC DNA]</scope>
    <source>
        <strain evidence="6 7">HN-E21</strain>
    </source>
</reference>
<keyword evidence="7" id="KW-1185">Reference proteome</keyword>
<proteinExistence type="predicted"/>
<feature type="transmembrane region" description="Helical" evidence="4">
    <location>
        <begin position="378"/>
        <end position="397"/>
    </location>
</feature>